<keyword evidence="2" id="KW-1185">Reference proteome</keyword>
<evidence type="ECO:0000313" key="2">
    <source>
        <dbReference type="Proteomes" id="UP001497535"/>
    </source>
</evidence>
<evidence type="ECO:0000313" key="1">
    <source>
        <dbReference type="EMBL" id="CAK5038750.1"/>
    </source>
</evidence>
<protein>
    <submittedName>
        <fullName evidence="1">Uncharacterized protein</fullName>
    </submittedName>
</protein>
<dbReference type="Proteomes" id="UP001497535">
    <property type="component" value="Unassembled WGS sequence"/>
</dbReference>
<proteinExistence type="predicted"/>
<reference evidence="1" key="1">
    <citation type="submission" date="2023-11" db="EMBL/GenBank/DDBJ databases">
        <authorList>
            <person name="Poullet M."/>
        </authorList>
    </citation>
    <scope>NUCLEOTIDE SEQUENCE</scope>
    <source>
        <strain evidence="1">E1834</strain>
    </source>
</reference>
<gene>
    <name evidence="1" type="ORF">MENTE1834_LOCUS9721</name>
</gene>
<name>A0ACB0YAX9_MELEN</name>
<accession>A0ACB0YAX9</accession>
<organism evidence="1 2">
    <name type="scientific">Meloidogyne enterolobii</name>
    <name type="common">Root-knot nematode worm</name>
    <name type="synonym">Meloidogyne mayaguensis</name>
    <dbReference type="NCBI Taxonomy" id="390850"/>
    <lineage>
        <taxon>Eukaryota</taxon>
        <taxon>Metazoa</taxon>
        <taxon>Ecdysozoa</taxon>
        <taxon>Nematoda</taxon>
        <taxon>Chromadorea</taxon>
        <taxon>Rhabditida</taxon>
        <taxon>Tylenchina</taxon>
        <taxon>Tylenchomorpha</taxon>
        <taxon>Tylenchoidea</taxon>
        <taxon>Meloidogynidae</taxon>
        <taxon>Meloidogyninae</taxon>
        <taxon>Meloidogyne</taxon>
    </lineage>
</organism>
<sequence length="51" mass="5965">MSFTYIFAHQPFVIFTFPSPILQNFPPILFPPLFLLFSHICACISSFYCLF</sequence>
<dbReference type="EMBL" id="CAVMJV010000009">
    <property type="protein sequence ID" value="CAK5038750.1"/>
    <property type="molecule type" value="Genomic_DNA"/>
</dbReference>
<comment type="caution">
    <text evidence="1">The sequence shown here is derived from an EMBL/GenBank/DDBJ whole genome shotgun (WGS) entry which is preliminary data.</text>
</comment>